<evidence type="ECO:0000259" key="6">
    <source>
        <dbReference type="PROSITE" id="PS50056"/>
    </source>
</evidence>
<sequence length="308" mass="34943">QKGSNLSRLVTQYHYTTWPDHSVPSHGTALWRLFRKLTQDADNTQPIIIHCSAGVGRTGTLIAMDHLLDQAKRENGIDVFACVTALRQSRMHMVQSVEQYKFIHLAVLEAHTVGSTNSPVAEFMSHYSALSRQSSVSPQTLFSEQTELLNSISQSPSEDETGVARLTENSKKNRTEILPANRHLLFLQMPFNGRSEYINAVRVPAYKGTENFVATQWPLEDTVVDFWRLVKDHDVQHVVLLEQLSLKNGFPQILPEEGKTENFGGIDVHCEEIEENEIMKSIIVRFPEEHAEVVYMNTNNKVFIQITT</sequence>
<dbReference type="Gene3D" id="3.90.190.10">
    <property type="entry name" value="Protein tyrosine phosphatase superfamily"/>
    <property type="match status" value="2"/>
</dbReference>
<dbReference type="EnsemblMetazoa" id="CapteT104954">
    <property type="protein sequence ID" value="CapteP104954"/>
    <property type="gene ID" value="CapteG104954"/>
</dbReference>
<dbReference type="SMART" id="SM00404">
    <property type="entry name" value="PTPc_motif"/>
    <property type="match status" value="1"/>
</dbReference>
<evidence type="ECO:0000256" key="3">
    <source>
        <dbReference type="ARBA" id="ARBA00022801"/>
    </source>
</evidence>
<proteinExistence type="inferred from homology"/>
<gene>
    <name evidence="7" type="ORF">CAPTEDRAFT_104954</name>
</gene>
<dbReference type="InterPro" id="IPR016130">
    <property type="entry name" value="Tyr_Pase_AS"/>
</dbReference>
<dbReference type="PRINTS" id="PR00700">
    <property type="entry name" value="PRTYPHPHTASE"/>
</dbReference>
<feature type="domain" description="Tyrosine specific protein phosphatases" evidence="6">
    <location>
        <begin position="28"/>
        <end position="101"/>
    </location>
</feature>
<dbReference type="AlphaFoldDB" id="R7TED5"/>
<name>R7TED5_CAPTE</name>
<dbReference type="PROSITE" id="PS50055">
    <property type="entry name" value="TYR_PHOSPHATASE_PTP"/>
    <property type="match status" value="2"/>
</dbReference>
<dbReference type="InterPro" id="IPR050348">
    <property type="entry name" value="Protein-Tyr_Phosphatase"/>
</dbReference>
<dbReference type="GO" id="GO:0004725">
    <property type="term" value="F:protein tyrosine phosphatase activity"/>
    <property type="evidence" value="ECO:0007669"/>
    <property type="project" value="InterPro"/>
</dbReference>
<reference evidence="8" key="3">
    <citation type="submission" date="2015-06" db="UniProtKB">
        <authorList>
            <consortium name="EnsemblMetazoa"/>
        </authorList>
    </citation>
    <scope>IDENTIFICATION</scope>
</reference>
<dbReference type="InterPro" id="IPR000242">
    <property type="entry name" value="PTP_cat"/>
</dbReference>
<dbReference type="SMART" id="SM00194">
    <property type="entry name" value="PTPc"/>
    <property type="match status" value="1"/>
</dbReference>
<keyword evidence="4" id="KW-0904">Protein phosphatase</keyword>
<dbReference type="InterPro" id="IPR003595">
    <property type="entry name" value="Tyr_Pase_cat"/>
</dbReference>
<feature type="domain" description="Tyrosine-protein phosphatase" evidence="5">
    <location>
        <begin position="1"/>
        <end position="110"/>
    </location>
</feature>
<dbReference type="STRING" id="283909.R7TED5"/>
<evidence type="ECO:0000313" key="9">
    <source>
        <dbReference type="Proteomes" id="UP000014760"/>
    </source>
</evidence>
<dbReference type="EMBL" id="AMQN01013600">
    <property type="status" value="NOT_ANNOTATED_CDS"/>
    <property type="molecule type" value="Genomic_DNA"/>
</dbReference>
<feature type="non-terminal residue" evidence="7">
    <location>
        <position position="1"/>
    </location>
</feature>
<dbReference type="EC" id="3.1.3.48" evidence="2"/>
<dbReference type="OMA" id="DPAQQLC"/>
<evidence type="ECO:0000313" key="8">
    <source>
        <dbReference type="EnsemblMetazoa" id="CapteP104954"/>
    </source>
</evidence>
<dbReference type="HOGENOM" id="CLU_001645_8_1_1"/>
<protein>
    <recommendedName>
        <fullName evidence="2">protein-tyrosine-phosphatase</fullName>
        <ecNumber evidence="2">3.1.3.48</ecNumber>
    </recommendedName>
</protein>
<dbReference type="PROSITE" id="PS00383">
    <property type="entry name" value="TYR_PHOSPHATASE_1"/>
    <property type="match status" value="1"/>
</dbReference>
<dbReference type="OrthoDB" id="10253954at2759"/>
<dbReference type="SUPFAM" id="SSF52799">
    <property type="entry name" value="(Phosphotyrosine protein) phosphatases II"/>
    <property type="match status" value="2"/>
</dbReference>
<dbReference type="Proteomes" id="UP000014760">
    <property type="component" value="Unassembled WGS sequence"/>
</dbReference>
<organism evidence="7">
    <name type="scientific">Capitella teleta</name>
    <name type="common">Polychaete worm</name>
    <dbReference type="NCBI Taxonomy" id="283909"/>
    <lineage>
        <taxon>Eukaryota</taxon>
        <taxon>Metazoa</taxon>
        <taxon>Spiralia</taxon>
        <taxon>Lophotrochozoa</taxon>
        <taxon>Annelida</taxon>
        <taxon>Polychaeta</taxon>
        <taxon>Sedentaria</taxon>
        <taxon>Scolecida</taxon>
        <taxon>Capitellidae</taxon>
        <taxon>Capitella</taxon>
    </lineage>
</organism>
<evidence type="ECO:0000256" key="1">
    <source>
        <dbReference type="ARBA" id="ARBA00009580"/>
    </source>
</evidence>
<dbReference type="InterPro" id="IPR029021">
    <property type="entry name" value="Prot-tyrosine_phosphatase-like"/>
</dbReference>
<accession>R7TED5</accession>
<feature type="domain" description="Tyrosine-protein phosphatase" evidence="5">
    <location>
        <begin position="142"/>
        <end position="285"/>
    </location>
</feature>
<reference evidence="9" key="1">
    <citation type="submission" date="2012-12" db="EMBL/GenBank/DDBJ databases">
        <authorList>
            <person name="Hellsten U."/>
            <person name="Grimwood J."/>
            <person name="Chapman J.A."/>
            <person name="Shapiro H."/>
            <person name="Aerts A."/>
            <person name="Otillar R.P."/>
            <person name="Terry A.Y."/>
            <person name="Boore J.L."/>
            <person name="Simakov O."/>
            <person name="Marletaz F."/>
            <person name="Cho S.-J."/>
            <person name="Edsinger-Gonzales E."/>
            <person name="Havlak P."/>
            <person name="Kuo D.-H."/>
            <person name="Larsson T."/>
            <person name="Lv J."/>
            <person name="Arendt D."/>
            <person name="Savage R."/>
            <person name="Osoegawa K."/>
            <person name="de Jong P."/>
            <person name="Lindberg D.R."/>
            <person name="Seaver E.C."/>
            <person name="Weisblat D.A."/>
            <person name="Putnam N.H."/>
            <person name="Grigoriev I.V."/>
            <person name="Rokhsar D.S."/>
        </authorList>
    </citation>
    <scope>NUCLEOTIDE SEQUENCE</scope>
    <source>
        <strain evidence="9">I ESC-2004</strain>
    </source>
</reference>
<dbReference type="EMBL" id="KB310327">
    <property type="protein sequence ID" value="ELT91842.1"/>
    <property type="molecule type" value="Genomic_DNA"/>
</dbReference>
<evidence type="ECO:0000256" key="4">
    <source>
        <dbReference type="ARBA" id="ARBA00022912"/>
    </source>
</evidence>
<reference evidence="7 9" key="2">
    <citation type="journal article" date="2013" name="Nature">
        <title>Insights into bilaterian evolution from three spiralian genomes.</title>
        <authorList>
            <person name="Simakov O."/>
            <person name="Marletaz F."/>
            <person name="Cho S.J."/>
            <person name="Edsinger-Gonzales E."/>
            <person name="Havlak P."/>
            <person name="Hellsten U."/>
            <person name="Kuo D.H."/>
            <person name="Larsson T."/>
            <person name="Lv J."/>
            <person name="Arendt D."/>
            <person name="Savage R."/>
            <person name="Osoegawa K."/>
            <person name="de Jong P."/>
            <person name="Grimwood J."/>
            <person name="Chapman J.A."/>
            <person name="Shapiro H."/>
            <person name="Aerts A."/>
            <person name="Otillar R.P."/>
            <person name="Terry A.Y."/>
            <person name="Boore J.L."/>
            <person name="Grigoriev I.V."/>
            <person name="Lindberg D.R."/>
            <person name="Seaver E.C."/>
            <person name="Weisblat D.A."/>
            <person name="Putnam N.H."/>
            <person name="Rokhsar D.S."/>
        </authorList>
    </citation>
    <scope>NUCLEOTIDE SEQUENCE</scope>
    <source>
        <strain evidence="7 9">I ESC-2004</strain>
    </source>
</reference>
<dbReference type="PROSITE" id="PS50056">
    <property type="entry name" value="TYR_PHOSPHATASE_2"/>
    <property type="match status" value="1"/>
</dbReference>
<dbReference type="PANTHER" id="PTHR19134:SF562">
    <property type="entry name" value="PROTEIN-TYROSINE-PHOSPHATASE"/>
    <property type="match status" value="1"/>
</dbReference>
<dbReference type="PANTHER" id="PTHR19134">
    <property type="entry name" value="RECEPTOR-TYPE TYROSINE-PROTEIN PHOSPHATASE"/>
    <property type="match status" value="1"/>
</dbReference>
<comment type="similarity">
    <text evidence="1">Belongs to the protein-tyrosine phosphatase family.</text>
</comment>
<evidence type="ECO:0000259" key="5">
    <source>
        <dbReference type="PROSITE" id="PS50055"/>
    </source>
</evidence>
<dbReference type="InterPro" id="IPR000387">
    <property type="entry name" value="Tyr_Pase_dom"/>
</dbReference>
<dbReference type="CDD" id="cd00047">
    <property type="entry name" value="PTPc"/>
    <property type="match status" value="1"/>
</dbReference>
<evidence type="ECO:0000313" key="7">
    <source>
        <dbReference type="EMBL" id="ELT91842.1"/>
    </source>
</evidence>
<evidence type="ECO:0000256" key="2">
    <source>
        <dbReference type="ARBA" id="ARBA00013064"/>
    </source>
</evidence>
<keyword evidence="9" id="KW-1185">Reference proteome</keyword>
<keyword evidence="3" id="KW-0378">Hydrolase</keyword>
<dbReference type="Pfam" id="PF00102">
    <property type="entry name" value="Y_phosphatase"/>
    <property type="match status" value="2"/>
</dbReference>